<keyword evidence="3" id="KW-0378">Hydrolase</keyword>
<protein>
    <submittedName>
        <fullName evidence="3">Amidohydrolase</fullName>
    </submittedName>
</protein>
<dbReference type="Gene3D" id="3.10.310.70">
    <property type="match status" value="1"/>
</dbReference>
<name>A0A0A3IJY7_9BACI</name>
<comment type="caution">
    <text evidence="3">The sequence shown here is derived from an EMBL/GenBank/DDBJ whole genome shotgun (WGS) entry which is preliminary data.</text>
</comment>
<dbReference type="PANTHER" id="PTHR22642:SF2">
    <property type="entry name" value="PROTEIN LONG AFTER FAR-RED 3"/>
    <property type="match status" value="1"/>
</dbReference>
<dbReference type="RefSeq" id="WP_036155556.1">
    <property type="nucleotide sequence ID" value="NZ_AVCX01000004.1"/>
</dbReference>
<evidence type="ECO:0000313" key="4">
    <source>
        <dbReference type="Proteomes" id="UP000030437"/>
    </source>
</evidence>
<dbReference type="InterPro" id="IPR011059">
    <property type="entry name" value="Metal-dep_hydrolase_composite"/>
</dbReference>
<dbReference type="InterPro" id="IPR032466">
    <property type="entry name" value="Metal_Hydrolase"/>
</dbReference>
<dbReference type="OrthoDB" id="9767366at2"/>
<proteinExistence type="predicted"/>
<reference evidence="3 4" key="1">
    <citation type="submission" date="2014-02" db="EMBL/GenBank/DDBJ databases">
        <title>Draft genome sequence of Lysinibacillus odysseyi NBRC 100172.</title>
        <authorList>
            <person name="Zhang F."/>
            <person name="Wang G."/>
            <person name="Zhang L."/>
        </authorList>
    </citation>
    <scope>NUCLEOTIDE SEQUENCE [LARGE SCALE GENOMIC DNA]</scope>
    <source>
        <strain evidence="3 4">NBRC 100172</strain>
    </source>
</reference>
<sequence length="536" mass="59018">MKTIYKNAVIYTAADVQSQVEAMIVEDGQIIWVGQEADIPPVDGKVINLEGKTVIPGLIEAHIHPIMLAQLLEQVVCLPPVIHSIEELIEVMKQYDPSAKGCYEGWGYDEGKLAEKRSIIRSDLDRVSTELPVVVMRTCAHIISVNSKALEIAGITKDTPNPPGGEIDRDETGEPTGILRENARNLVLKHIKPDTEQEIIEKLVKLSNTLSSYGITTITEMMATEEPFDYFTIYQHAQQKGVKQRVANYYHFESIQRKNPLNLVSTNTANDTYIAGIKLFADGSISGKTALVHEPFLKSNQTGIDMTSPEEILAAARKAEEHGVQLAIHAMGDKAIEQIVNTCSQLTPWLTDGPSVRIEHATMISDEVLKKAVDWGIGLVPQPIFLFCEIESYLSNLGLKKSQTLYGLRSFLDAGAATAITSDAPATSWAEAVNPFISMQVAVTRKAYDGTDLGQSERITTAEALQLYTKHAQTLTRTDCIGQLREGYAADFVILEEDLMNIPADQLMHIKPLATYIKGEKVFERIQAATGVGNEI</sequence>
<dbReference type="AlphaFoldDB" id="A0A0A3IJY7"/>
<dbReference type="InterPro" id="IPR033932">
    <property type="entry name" value="YtcJ-like"/>
</dbReference>
<feature type="domain" description="Amidohydrolase 3" evidence="2">
    <location>
        <begin position="45"/>
        <end position="523"/>
    </location>
</feature>
<feature type="region of interest" description="Disordered" evidence="1">
    <location>
        <begin position="155"/>
        <end position="175"/>
    </location>
</feature>
<dbReference type="Gene3D" id="2.30.40.10">
    <property type="entry name" value="Urease, subunit C, domain 1"/>
    <property type="match status" value="1"/>
</dbReference>
<dbReference type="eggNOG" id="COG1574">
    <property type="taxonomic scope" value="Bacteria"/>
</dbReference>
<keyword evidence="4" id="KW-1185">Reference proteome</keyword>
<dbReference type="SUPFAM" id="SSF51556">
    <property type="entry name" value="Metallo-dependent hydrolases"/>
    <property type="match status" value="1"/>
</dbReference>
<dbReference type="SUPFAM" id="SSF51338">
    <property type="entry name" value="Composite domain of metallo-dependent hydrolases"/>
    <property type="match status" value="1"/>
</dbReference>
<dbReference type="CDD" id="cd01300">
    <property type="entry name" value="YtcJ_like"/>
    <property type="match status" value="1"/>
</dbReference>
<dbReference type="PANTHER" id="PTHR22642">
    <property type="entry name" value="IMIDAZOLONEPROPIONASE"/>
    <property type="match status" value="1"/>
</dbReference>
<dbReference type="Pfam" id="PF07969">
    <property type="entry name" value="Amidohydro_3"/>
    <property type="match status" value="1"/>
</dbReference>
<evidence type="ECO:0000313" key="3">
    <source>
        <dbReference type="EMBL" id="KGR83750.1"/>
    </source>
</evidence>
<dbReference type="Proteomes" id="UP000030437">
    <property type="component" value="Unassembled WGS sequence"/>
</dbReference>
<organism evidence="3 4">
    <name type="scientific">Lysinibacillus odysseyi 34hs-1 = NBRC 100172</name>
    <dbReference type="NCBI Taxonomy" id="1220589"/>
    <lineage>
        <taxon>Bacteria</taxon>
        <taxon>Bacillati</taxon>
        <taxon>Bacillota</taxon>
        <taxon>Bacilli</taxon>
        <taxon>Bacillales</taxon>
        <taxon>Bacillaceae</taxon>
        <taxon>Lysinibacillus</taxon>
    </lineage>
</organism>
<dbReference type="GO" id="GO:0016810">
    <property type="term" value="F:hydrolase activity, acting on carbon-nitrogen (but not peptide) bonds"/>
    <property type="evidence" value="ECO:0007669"/>
    <property type="project" value="InterPro"/>
</dbReference>
<accession>A0A0A3IJY7</accession>
<dbReference type="Gene3D" id="3.20.20.140">
    <property type="entry name" value="Metal-dependent hydrolases"/>
    <property type="match status" value="1"/>
</dbReference>
<gene>
    <name evidence="3" type="ORF">CD32_13665</name>
</gene>
<dbReference type="InterPro" id="IPR013108">
    <property type="entry name" value="Amidohydro_3"/>
</dbReference>
<evidence type="ECO:0000259" key="2">
    <source>
        <dbReference type="Pfam" id="PF07969"/>
    </source>
</evidence>
<evidence type="ECO:0000256" key="1">
    <source>
        <dbReference type="SAM" id="MobiDB-lite"/>
    </source>
</evidence>
<dbReference type="STRING" id="1220589.CD32_13665"/>
<dbReference type="EMBL" id="JPVP01000057">
    <property type="protein sequence ID" value="KGR83750.1"/>
    <property type="molecule type" value="Genomic_DNA"/>
</dbReference>